<protein>
    <submittedName>
        <fullName evidence="2">Cellulose biosynthesis protein BcsQ</fullName>
    </submittedName>
</protein>
<evidence type="ECO:0000313" key="2">
    <source>
        <dbReference type="EMBL" id="REH17441.1"/>
    </source>
</evidence>
<reference evidence="2 3" key="1">
    <citation type="submission" date="2018-08" db="EMBL/GenBank/DDBJ databases">
        <title>Genomic Encyclopedia of Archaeal and Bacterial Type Strains, Phase II (KMG-II): from individual species to whole genera.</title>
        <authorList>
            <person name="Goeker M."/>
        </authorList>
    </citation>
    <scope>NUCLEOTIDE SEQUENCE [LARGE SCALE GENOMIC DNA]</scope>
    <source>
        <strain evidence="2 3">DSM 45791</strain>
    </source>
</reference>
<dbReference type="EMBL" id="QUNO01000047">
    <property type="protein sequence ID" value="REH17441.1"/>
    <property type="molecule type" value="Genomic_DNA"/>
</dbReference>
<dbReference type="PANTHER" id="PTHR13696">
    <property type="entry name" value="P-LOOP CONTAINING NUCLEOSIDE TRIPHOSPHATE HYDROLASE"/>
    <property type="match status" value="1"/>
</dbReference>
<dbReference type="InterPro" id="IPR002586">
    <property type="entry name" value="CobQ/CobB/MinD/ParA_Nub-bd_dom"/>
</dbReference>
<sequence>MSAQIVIAVVNLKGGSTKTTTAAHLGSALHEADLRVLGVDADGENQHLAAWQTAGNWPWSVVGMAVPNLHKQLPGVVGDRYDVVVIDTPPMKEHRGVVLSAVRLATHVVVPLAPTGIEYQQLPAVRSLIDDAADLRPDGRKPVVAVLLTRCVPGASSTGTYRDLITADGFTVLKAQVNRLERFAQAFGDPIVGAANTAYGDAADELLELEVSA</sequence>
<gene>
    <name evidence="2" type="ORF">BCF44_14713</name>
</gene>
<evidence type="ECO:0000259" key="1">
    <source>
        <dbReference type="Pfam" id="PF01656"/>
    </source>
</evidence>
<keyword evidence="3" id="KW-1185">Reference proteome</keyword>
<dbReference type="CDD" id="cd02042">
    <property type="entry name" value="ParAB_family"/>
    <property type="match status" value="1"/>
</dbReference>
<dbReference type="AlphaFoldDB" id="A0A3E0G5V5"/>
<proteinExistence type="predicted"/>
<dbReference type="PANTHER" id="PTHR13696:SF99">
    <property type="entry name" value="COBYRINIC ACID AC-DIAMIDE SYNTHASE"/>
    <property type="match status" value="1"/>
</dbReference>
<accession>A0A3E0G5V5</accession>
<dbReference type="Proteomes" id="UP000256269">
    <property type="component" value="Unassembled WGS sequence"/>
</dbReference>
<dbReference type="Pfam" id="PF01656">
    <property type="entry name" value="CbiA"/>
    <property type="match status" value="1"/>
</dbReference>
<dbReference type="SUPFAM" id="SSF52540">
    <property type="entry name" value="P-loop containing nucleoside triphosphate hydrolases"/>
    <property type="match status" value="1"/>
</dbReference>
<dbReference type="InterPro" id="IPR027417">
    <property type="entry name" value="P-loop_NTPase"/>
</dbReference>
<comment type="caution">
    <text evidence="2">The sequence shown here is derived from an EMBL/GenBank/DDBJ whole genome shotgun (WGS) entry which is preliminary data.</text>
</comment>
<dbReference type="InterPro" id="IPR050678">
    <property type="entry name" value="DNA_Partitioning_ATPase"/>
</dbReference>
<name>A0A3E0G5V5_9PSEU</name>
<evidence type="ECO:0000313" key="3">
    <source>
        <dbReference type="Proteomes" id="UP000256269"/>
    </source>
</evidence>
<dbReference type="Gene3D" id="3.40.50.300">
    <property type="entry name" value="P-loop containing nucleotide triphosphate hydrolases"/>
    <property type="match status" value="1"/>
</dbReference>
<organism evidence="2 3">
    <name type="scientific">Kutzneria buriramensis</name>
    <dbReference type="NCBI Taxonomy" id="1045776"/>
    <lineage>
        <taxon>Bacteria</taxon>
        <taxon>Bacillati</taxon>
        <taxon>Actinomycetota</taxon>
        <taxon>Actinomycetes</taxon>
        <taxon>Pseudonocardiales</taxon>
        <taxon>Pseudonocardiaceae</taxon>
        <taxon>Kutzneria</taxon>
    </lineage>
</organism>
<feature type="domain" description="CobQ/CobB/MinD/ParA nucleotide binding" evidence="1">
    <location>
        <begin position="7"/>
        <end position="48"/>
    </location>
</feature>
<dbReference type="RefSeq" id="WP_116182456.1">
    <property type="nucleotide sequence ID" value="NZ_CP144377.1"/>
</dbReference>
<dbReference type="OrthoDB" id="128708at2"/>